<keyword evidence="2" id="KW-1185">Reference proteome</keyword>
<protein>
    <recommendedName>
        <fullName evidence="3">LexA repressor DNA-binding domain-containing protein</fullName>
    </recommendedName>
</protein>
<proteinExistence type="predicted"/>
<dbReference type="AlphaFoldDB" id="A0A6L6YIA0"/>
<accession>A0A6L6YIA0</accession>
<evidence type="ECO:0000313" key="2">
    <source>
        <dbReference type="Proteomes" id="UP000472580"/>
    </source>
</evidence>
<dbReference type="Gene3D" id="1.10.10.10">
    <property type="entry name" value="Winged helix-like DNA-binding domain superfamily/Winged helix DNA-binding domain"/>
    <property type="match status" value="1"/>
</dbReference>
<dbReference type="Proteomes" id="UP000472580">
    <property type="component" value="Unassembled WGS sequence"/>
</dbReference>
<evidence type="ECO:0008006" key="3">
    <source>
        <dbReference type="Google" id="ProtNLM"/>
    </source>
</evidence>
<dbReference type="InterPro" id="IPR036388">
    <property type="entry name" value="WH-like_DNA-bd_sf"/>
</dbReference>
<gene>
    <name evidence="1" type="ORF">E5987_04200</name>
</gene>
<evidence type="ECO:0000313" key="1">
    <source>
        <dbReference type="EMBL" id="MVX56408.1"/>
    </source>
</evidence>
<comment type="caution">
    <text evidence="1">The sequence shown here is derived from an EMBL/GenBank/DDBJ whole genome shotgun (WGS) entry which is preliminary data.</text>
</comment>
<sequence>MLFMHLTEKQKVIIETIQQFKKENGRPPYKKELAEALPWKPTIHALAFSVRYLIKRLCLTKIPVPEGVKIARINFQESQCQLIDVTPYGEHCYANMGFAYEEKATEEQAKKFIFSQEESELLDLIDDVEIS</sequence>
<name>A0A6L6YIA0_9BURK</name>
<dbReference type="EMBL" id="WSRP01000009">
    <property type="protein sequence ID" value="MVX56408.1"/>
    <property type="molecule type" value="Genomic_DNA"/>
</dbReference>
<reference evidence="1 2" key="1">
    <citation type="submission" date="2019-12" db="EMBL/GenBank/DDBJ databases">
        <title>Microbes associate with the intestines of laboratory mice.</title>
        <authorList>
            <person name="Navarre W."/>
            <person name="Wong E."/>
        </authorList>
    </citation>
    <scope>NUCLEOTIDE SEQUENCE [LARGE SCALE GENOMIC DNA]</scope>
    <source>
        <strain evidence="1 2">NM82_D38</strain>
    </source>
</reference>
<dbReference type="RefSeq" id="WP_160334840.1">
    <property type="nucleotide sequence ID" value="NZ_CALPCR010000003.1"/>
</dbReference>
<organism evidence="1 2">
    <name type="scientific">Parasutterella muris</name>
    <dbReference type="NCBI Taxonomy" id="2565572"/>
    <lineage>
        <taxon>Bacteria</taxon>
        <taxon>Pseudomonadati</taxon>
        <taxon>Pseudomonadota</taxon>
        <taxon>Betaproteobacteria</taxon>
        <taxon>Burkholderiales</taxon>
        <taxon>Sutterellaceae</taxon>
        <taxon>Parasutterella</taxon>
    </lineage>
</organism>